<keyword evidence="4" id="KW-1185">Reference proteome</keyword>
<keyword evidence="2" id="KW-0472">Membrane</keyword>
<sequence>MSQNQNDERPQDAAETMDETQQLEVAGQPDETQVLDAGDTQLVDAGDTRVLKTGPAADETQVLPAPADPDEPLSVFDQPATTAAYTAASYGAPVGHEAPEAPTSQASGQTAGYEPAGYTAAYGSTGSAPGYGSAGYGPTGQGAAGYPAGGYQTAAYPTQTPSYVTPGYEPMTWTAPPKPLVKTTPRTSTIVWGFIILAIGIGAISVAAGASLDVGLATIWLLAAAGAVLVVASVVGAARRRNRESSTADA</sequence>
<proteinExistence type="predicted"/>
<dbReference type="OrthoDB" id="4829987at2"/>
<reference evidence="3 4" key="1">
    <citation type="submission" date="2019-01" db="EMBL/GenBank/DDBJ databases">
        <title>Genome sequencing of strain FW10M-9.</title>
        <authorList>
            <person name="Heo J."/>
            <person name="Kim S.-J."/>
            <person name="Kim J.-S."/>
            <person name="Hong S.-B."/>
            <person name="Kwon S.-W."/>
        </authorList>
    </citation>
    <scope>NUCLEOTIDE SEQUENCE [LARGE SCALE GENOMIC DNA]</scope>
    <source>
        <strain evidence="3 4">FW10M-9</strain>
    </source>
</reference>
<accession>A0A4P6F733</accession>
<keyword evidence="2" id="KW-1133">Transmembrane helix</keyword>
<dbReference type="KEGG" id="xya:ET471_09010"/>
<evidence type="ECO:0000256" key="2">
    <source>
        <dbReference type="SAM" id="Phobius"/>
    </source>
</evidence>
<dbReference type="AlphaFoldDB" id="A0A4P6F733"/>
<keyword evidence="2" id="KW-0812">Transmembrane</keyword>
<feature type="transmembrane region" description="Helical" evidence="2">
    <location>
        <begin position="190"/>
        <end position="212"/>
    </location>
</feature>
<organism evidence="3 4">
    <name type="scientific">Xylanimonas protaetiae</name>
    <dbReference type="NCBI Taxonomy" id="2509457"/>
    <lineage>
        <taxon>Bacteria</taxon>
        <taxon>Bacillati</taxon>
        <taxon>Actinomycetota</taxon>
        <taxon>Actinomycetes</taxon>
        <taxon>Micrococcales</taxon>
        <taxon>Promicromonosporaceae</taxon>
        <taxon>Xylanimonas</taxon>
    </lineage>
</organism>
<protein>
    <submittedName>
        <fullName evidence="3">Uncharacterized protein</fullName>
    </submittedName>
</protein>
<gene>
    <name evidence="3" type="ORF">ET471_09010</name>
</gene>
<evidence type="ECO:0000313" key="3">
    <source>
        <dbReference type="EMBL" id="QAY70159.1"/>
    </source>
</evidence>
<feature type="region of interest" description="Disordered" evidence="1">
    <location>
        <begin position="1"/>
        <end position="75"/>
    </location>
</feature>
<dbReference type="RefSeq" id="WP_129187665.1">
    <property type="nucleotide sequence ID" value="NZ_CP035493.1"/>
</dbReference>
<dbReference type="EMBL" id="CP035493">
    <property type="protein sequence ID" value="QAY70159.1"/>
    <property type="molecule type" value="Genomic_DNA"/>
</dbReference>
<feature type="transmembrane region" description="Helical" evidence="2">
    <location>
        <begin position="218"/>
        <end position="238"/>
    </location>
</feature>
<dbReference type="Proteomes" id="UP000292118">
    <property type="component" value="Chromosome"/>
</dbReference>
<feature type="compositionally biased region" description="Basic and acidic residues" evidence="1">
    <location>
        <begin position="1"/>
        <end position="12"/>
    </location>
</feature>
<evidence type="ECO:0000256" key="1">
    <source>
        <dbReference type="SAM" id="MobiDB-lite"/>
    </source>
</evidence>
<evidence type="ECO:0000313" key="4">
    <source>
        <dbReference type="Proteomes" id="UP000292118"/>
    </source>
</evidence>
<name>A0A4P6F733_9MICO</name>